<protein>
    <submittedName>
        <fullName evidence="2">Uncharacterized protein</fullName>
    </submittedName>
</protein>
<organism evidence="2 3">
    <name type="scientific">Vibrio aestuarianus</name>
    <dbReference type="NCBI Taxonomy" id="28171"/>
    <lineage>
        <taxon>Bacteria</taxon>
        <taxon>Pseudomonadati</taxon>
        <taxon>Pseudomonadota</taxon>
        <taxon>Gammaproteobacteria</taxon>
        <taxon>Vibrionales</taxon>
        <taxon>Vibrionaceae</taxon>
        <taxon>Vibrio</taxon>
    </lineage>
</organism>
<feature type="region of interest" description="Disordered" evidence="1">
    <location>
        <begin position="1"/>
        <end position="20"/>
    </location>
</feature>
<evidence type="ECO:0000313" key="3">
    <source>
        <dbReference type="Proteomes" id="UP001140979"/>
    </source>
</evidence>
<dbReference type="RefSeq" id="WP_274683914.1">
    <property type="nucleotide sequence ID" value="NZ_JAKNBA010000058.1"/>
</dbReference>
<dbReference type="EMBL" id="JAKNBA010000058">
    <property type="protein sequence ID" value="MDE1244103.1"/>
    <property type="molecule type" value="Genomic_DNA"/>
</dbReference>
<accession>A0A9X4F0D3</accession>
<comment type="caution">
    <text evidence="2">The sequence shown here is derived from an EMBL/GenBank/DDBJ whole genome shotgun (WGS) entry which is preliminary data.</text>
</comment>
<name>A0A9X4F0D3_9VIBR</name>
<dbReference type="Proteomes" id="UP001140979">
    <property type="component" value="Unassembled WGS sequence"/>
</dbReference>
<reference evidence="2" key="1">
    <citation type="submission" date="2022-02" db="EMBL/GenBank/DDBJ databases">
        <title>Emergence and expansion in Europe of a Vibrio aestuarianus clonal complex pathogenic for oysters.</title>
        <authorList>
            <person name="Mesnil A."/>
            <person name="Travers M.-A."/>
        </authorList>
    </citation>
    <scope>NUCLEOTIDE SEQUENCE</scope>
    <source>
        <strain evidence="2">19_064_11T1</strain>
    </source>
</reference>
<gene>
    <name evidence="2" type="ORF">L9W94_18585</name>
</gene>
<evidence type="ECO:0000256" key="1">
    <source>
        <dbReference type="SAM" id="MobiDB-lite"/>
    </source>
</evidence>
<dbReference type="AlphaFoldDB" id="A0A9X4F0D3"/>
<sequence length="97" mass="10212">MSLPASGWSNKNGTSDRSCSCGTWKQHWINYAKKTWPSACSVSGCTSTPTLGAHIYHSNVQGERIVPMCNSCNGLSGTFSLVGGVTLPKANKAETCG</sequence>
<evidence type="ECO:0000313" key="2">
    <source>
        <dbReference type="EMBL" id="MDE1244103.1"/>
    </source>
</evidence>
<feature type="compositionally biased region" description="Polar residues" evidence="1">
    <location>
        <begin position="7"/>
        <end position="20"/>
    </location>
</feature>
<proteinExistence type="predicted"/>